<reference evidence="2 3" key="1">
    <citation type="submission" date="2019-02" db="EMBL/GenBank/DDBJ databases">
        <title>Deep-cultivation of Planctomycetes and their phenomic and genomic characterization uncovers novel biology.</title>
        <authorList>
            <person name="Wiegand S."/>
            <person name="Jogler M."/>
            <person name="Boedeker C."/>
            <person name="Pinto D."/>
            <person name="Vollmers J."/>
            <person name="Rivas-Marin E."/>
            <person name="Kohn T."/>
            <person name="Peeters S.H."/>
            <person name="Heuer A."/>
            <person name="Rast P."/>
            <person name="Oberbeckmann S."/>
            <person name="Bunk B."/>
            <person name="Jeske O."/>
            <person name="Meyerdierks A."/>
            <person name="Storesund J.E."/>
            <person name="Kallscheuer N."/>
            <person name="Luecker S."/>
            <person name="Lage O.M."/>
            <person name="Pohl T."/>
            <person name="Merkel B.J."/>
            <person name="Hornburger P."/>
            <person name="Mueller R.-W."/>
            <person name="Bruemmer F."/>
            <person name="Labrenz M."/>
            <person name="Spormann A.M."/>
            <person name="Op den Camp H."/>
            <person name="Overmann J."/>
            <person name="Amann R."/>
            <person name="Jetten M.S.M."/>
            <person name="Mascher T."/>
            <person name="Medema M.H."/>
            <person name="Devos D.P."/>
            <person name="Kaster A.-K."/>
            <person name="Ovreas L."/>
            <person name="Rohde M."/>
            <person name="Galperin M.Y."/>
            <person name="Jogler C."/>
        </authorList>
    </citation>
    <scope>NUCLEOTIDE SEQUENCE [LARGE SCALE GENOMIC DNA]</scope>
    <source>
        <strain evidence="2 3">Mal48</strain>
    </source>
</reference>
<evidence type="ECO:0000313" key="3">
    <source>
        <dbReference type="Proteomes" id="UP000315724"/>
    </source>
</evidence>
<dbReference type="AlphaFoldDB" id="A0A517QPJ6"/>
<dbReference type="InterPro" id="IPR027417">
    <property type="entry name" value="P-loop_NTPase"/>
</dbReference>
<dbReference type="SUPFAM" id="SSF52540">
    <property type="entry name" value="P-loop containing nucleoside triphosphate hydrolases"/>
    <property type="match status" value="1"/>
</dbReference>
<name>A0A517QPJ6_9PLAN</name>
<dbReference type="InterPro" id="IPR055259">
    <property type="entry name" value="YkvP/CgeB_Glyco_trans-like"/>
</dbReference>
<dbReference type="Pfam" id="PF13524">
    <property type="entry name" value="Glyco_trans_1_2"/>
    <property type="match status" value="1"/>
</dbReference>
<dbReference type="Gene3D" id="3.40.50.300">
    <property type="entry name" value="P-loop containing nucleotide triphosphate hydrolases"/>
    <property type="match status" value="1"/>
</dbReference>
<gene>
    <name evidence="2" type="ORF">Mal48_27770</name>
</gene>
<dbReference type="GO" id="GO:0016740">
    <property type="term" value="F:transferase activity"/>
    <property type="evidence" value="ECO:0007669"/>
    <property type="project" value="UniProtKB-KW"/>
</dbReference>
<proteinExistence type="predicted"/>
<accession>A0A517QPJ6</accession>
<dbReference type="RefSeq" id="WP_145199939.1">
    <property type="nucleotide sequence ID" value="NZ_CP036267.1"/>
</dbReference>
<protein>
    <submittedName>
        <fullName evidence="2">Sulfotransferase domain protein</fullName>
    </submittedName>
</protein>
<keyword evidence="2" id="KW-0808">Transferase</keyword>
<dbReference type="Pfam" id="PF13469">
    <property type="entry name" value="Sulfotransfer_3"/>
    <property type="match status" value="1"/>
</dbReference>
<dbReference type="OrthoDB" id="9815894at2"/>
<sequence>MGISRILLVSGAANFSTRDVWEGYRIGLSLIGLDVVPYPTFSMLKVLSPESVCSDILGTALDVENRIDCVIFIDGLYFRGKRSRIPLSIRRAGIPTVLIATDDPYEEMPNVESLYTHRFTNELSCANEETIYLPTASLEFPSIQRHAKPRYAVSFLGTVFEDRLPLLLEVARHCEQEQKRFLIAGKILDGRKEFGKFRMTDLREKTIDGPEKWEIYSNSIATLNIFRESEVAESASPRVYEVTAFGHASLVTGPPRKEVRDLYGENVVYFEDAESVITALEEVWSDEETRIKKSEQARQITLNSHLYEHRAERLISHLRTAEQRSSGAQVAEHQIGWIIGCGRTGSTWLAEMLGDFPKIRKWHEPYFGRLFKHLQDRPEDYQRPASFFSKKHQKIWLDGIRRMFFEMIEDRYPKFGEHSLAVKEVNTPELYRWLAILFPQGRLIHLVRDPYDTLDSYLDLQKPGSWNDRFGDQADPLNEPNVRRTAKHIRSTMELALEAYEAFPVEQKLQLSYEDLLRDPAAQLISCGNLISAEVDPELAASIAEKHHFKKHQKTGTLEFRRKGRSGVWKDSENFTSEVLKIANEQLGPLRAKLGYQ</sequence>
<dbReference type="Proteomes" id="UP000315724">
    <property type="component" value="Chromosome"/>
</dbReference>
<organism evidence="2 3">
    <name type="scientific">Thalassoglobus polymorphus</name>
    <dbReference type="NCBI Taxonomy" id="2527994"/>
    <lineage>
        <taxon>Bacteria</taxon>
        <taxon>Pseudomonadati</taxon>
        <taxon>Planctomycetota</taxon>
        <taxon>Planctomycetia</taxon>
        <taxon>Planctomycetales</taxon>
        <taxon>Planctomycetaceae</taxon>
        <taxon>Thalassoglobus</taxon>
    </lineage>
</organism>
<feature type="domain" description="Spore protein YkvP/CgeB glycosyl transferase-like" evidence="1">
    <location>
        <begin position="177"/>
        <end position="315"/>
    </location>
</feature>
<dbReference type="EMBL" id="CP036267">
    <property type="protein sequence ID" value="QDT33524.1"/>
    <property type="molecule type" value="Genomic_DNA"/>
</dbReference>
<keyword evidence="3" id="KW-1185">Reference proteome</keyword>
<evidence type="ECO:0000313" key="2">
    <source>
        <dbReference type="EMBL" id="QDT33524.1"/>
    </source>
</evidence>
<dbReference type="KEGG" id="tpol:Mal48_27770"/>
<evidence type="ECO:0000259" key="1">
    <source>
        <dbReference type="Pfam" id="PF13524"/>
    </source>
</evidence>